<evidence type="ECO:0000313" key="3">
    <source>
        <dbReference type="EMBL" id="RKN80175.1"/>
    </source>
</evidence>
<organism evidence="3 4">
    <name type="scientific">Ulvibacterium marinum</name>
    <dbReference type="NCBI Taxonomy" id="2419782"/>
    <lineage>
        <taxon>Bacteria</taxon>
        <taxon>Pseudomonadati</taxon>
        <taxon>Bacteroidota</taxon>
        <taxon>Flavobacteriia</taxon>
        <taxon>Flavobacteriales</taxon>
        <taxon>Flavobacteriaceae</taxon>
        <taxon>Ulvibacterium</taxon>
    </lineage>
</organism>
<dbReference type="GO" id="GO:0004553">
    <property type="term" value="F:hydrolase activity, hydrolyzing O-glycosyl compounds"/>
    <property type="evidence" value="ECO:0007669"/>
    <property type="project" value="InterPro"/>
</dbReference>
<protein>
    <submittedName>
        <fullName evidence="3">Uncharacterized protein</fullName>
    </submittedName>
</protein>
<dbReference type="InterPro" id="IPR045670">
    <property type="entry name" value="DUF5916"/>
</dbReference>
<proteinExistence type="predicted"/>
<dbReference type="InterPro" id="IPR010502">
    <property type="entry name" value="Carb-bd_dom_fam9"/>
</dbReference>
<comment type="caution">
    <text evidence="3">The sequence shown here is derived from an EMBL/GenBank/DDBJ whole genome shotgun (WGS) entry which is preliminary data.</text>
</comment>
<dbReference type="Pfam" id="PF06452">
    <property type="entry name" value="CBM9_1"/>
    <property type="match status" value="1"/>
</dbReference>
<gene>
    <name evidence="3" type="ORF">D7Z94_18225</name>
</gene>
<evidence type="ECO:0000259" key="2">
    <source>
        <dbReference type="Pfam" id="PF19313"/>
    </source>
</evidence>
<dbReference type="EMBL" id="RBCJ01000003">
    <property type="protein sequence ID" value="RKN80175.1"/>
    <property type="molecule type" value="Genomic_DNA"/>
</dbReference>
<dbReference type="CDD" id="cd09618">
    <property type="entry name" value="CBM9_like_2"/>
    <property type="match status" value="1"/>
</dbReference>
<evidence type="ECO:0000259" key="1">
    <source>
        <dbReference type="Pfam" id="PF06452"/>
    </source>
</evidence>
<keyword evidence="4" id="KW-1185">Reference proteome</keyword>
<sequence>MAMVLRKLVLFVFPFYVFGQELENKTYRIEKIEENLVTIDGELDEAIWRQASPVLLDYETNPGNNIKAEAKTILRMAYDNENFYFSFEANDDDPDKIRAIITDRDRLDDNDYVSIFLDPFNDSRRAFFFSINPYGAQEDGFYDEQSGNSDLTWDAIWTSKGKLTETGYSVEGAIPFKSLRFPNTGESMSWRFFGFRAYPRSLEKEFRTIPIDQDNNCLLCQADLLSGFTEINSGQNLEFTPTLTLNRFDENLDFPSGSLQKGDVETNLGLNARWGIATNVIFDLAINPDFSQVEADDAQLDVNNRFALQFPEKRPFFLEGNDFFSTLLNAFFSRTIADPSIGSKITGKIGKNAFGLIYAKDRINNLILPGFQESKNISVDENVSNFIGRYRRDIGENYNIGFLYTLRDTENYYNHLGGFDFFLRPYKPLVIRAQYLHSKSSYSDSVTEENGISDSDVTGNSYNLNLNYETRNWEGALIFENRTSGFRADAGFVPQVDYRRYRLYVERKFWPKEVTWYQNIGWNAGGFRRESTLGVLDFEGIWTSAYFNGPLQLNLWVNPDLVWQRFNSTTFKLPRFWTGFDIQPTGNLGINGWVNLGPAVDFVNTRRADNLQFRIESDIRIGNRIEMTLNHQYQRLHLMGNTIFTANLSQLLAAYNFSTKLVFKTVAQYRHTLRNPELYMDEVNAVDRSFFAQLILSYRLNPRSVLFLGYVDNLSGFENTFSNQQFELERMDRTLFFKIGYAWRP</sequence>
<dbReference type="GO" id="GO:0030246">
    <property type="term" value="F:carbohydrate binding"/>
    <property type="evidence" value="ECO:0007669"/>
    <property type="project" value="InterPro"/>
</dbReference>
<dbReference type="Pfam" id="PF19313">
    <property type="entry name" value="DUF5916"/>
    <property type="match status" value="1"/>
</dbReference>
<feature type="domain" description="Carbohydrate-binding" evidence="1">
    <location>
        <begin position="39"/>
        <end position="189"/>
    </location>
</feature>
<evidence type="ECO:0000313" key="4">
    <source>
        <dbReference type="Proteomes" id="UP000276603"/>
    </source>
</evidence>
<dbReference type="Gene3D" id="2.60.40.1190">
    <property type="match status" value="1"/>
</dbReference>
<feature type="domain" description="DUF5916" evidence="2">
    <location>
        <begin position="261"/>
        <end position="341"/>
    </location>
</feature>
<dbReference type="SUPFAM" id="SSF49344">
    <property type="entry name" value="CBD9-like"/>
    <property type="match status" value="1"/>
</dbReference>
<dbReference type="GO" id="GO:0016052">
    <property type="term" value="P:carbohydrate catabolic process"/>
    <property type="evidence" value="ECO:0007669"/>
    <property type="project" value="InterPro"/>
</dbReference>
<name>A0A3B0C1S5_9FLAO</name>
<reference evidence="3 4" key="1">
    <citation type="submission" date="2018-10" db="EMBL/GenBank/DDBJ databases">
        <title>Ulvibacterium marinum gen. nov., sp. nov., a novel marine bacterium of the family Flavobacteriaceae, isolated from a culture of the green alga Ulva prolifera.</title>
        <authorList>
            <person name="Zhang Z."/>
        </authorList>
    </citation>
    <scope>NUCLEOTIDE SEQUENCE [LARGE SCALE GENOMIC DNA]</scope>
    <source>
        <strain evidence="3 4">CCMM003</strain>
    </source>
</reference>
<accession>A0A3B0C1S5</accession>
<dbReference type="Proteomes" id="UP000276603">
    <property type="component" value="Unassembled WGS sequence"/>
</dbReference>
<dbReference type="AlphaFoldDB" id="A0A3B0C1S5"/>